<organism evidence="1 2">
    <name type="scientific">Parasponia andersonii</name>
    <name type="common">Sponia andersonii</name>
    <dbReference type="NCBI Taxonomy" id="3476"/>
    <lineage>
        <taxon>Eukaryota</taxon>
        <taxon>Viridiplantae</taxon>
        <taxon>Streptophyta</taxon>
        <taxon>Embryophyta</taxon>
        <taxon>Tracheophyta</taxon>
        <taxon>Spermatophyta</taxon>
        <taxon>Magnoliopsida</taxon>
        <taxon>eudicotyledons</taxon>
        <taxon>Gunneridae</taxon>
        <taxon>Pentapetalae</taxon>
        <taxon>rosids</taxon>
        <taxon>fabids</taxon>
        <taxon>Rosales</taxon>
        <taxon>Cannabaceae</taxon>
        <taxon>Parasponia</taxon>
    </lineage>
</organism>
<evidence type="ECO:0000313" key="1">
    <source>
        <dbReference type="EMBL" id="PON78316.1"/>
    </source>
</evidence>
<sequence length="57" mass="6391">MAANNYQWPYECVNPRRVPSINNLEDISLLAAQVSVLTKNLESMTKKLDSMATHGVQ</sequence>
<dbReference type="AlphaFoldDB" id="A0A2P5DYI4"/>
<gene>
    <name evidence="1" type="ORF">PanWU01x14_019540</name>
</gene>
<dbReference type="OrthoDB" id="1305902at2759"/>
<evidence type="ECO:0000313" key="2">
    <source>
        <dbReference type="Proteomes" id="UP000237105"/>
    </source>
</evidence>
<reference evidence="2" key="1">
    <citation type="submission" date="2016-06" db="EMBL/GenBank/DDBJ databases">
        <title>Parallel loss of symbiosis genes in relatives of nitrogen-fixing non-legume Parasponia.</title>
        <authorList>
            <person name="Van Velzen R."/>
            <person name="Holmer R."/>
            <person name="Bu F."/>
            <person name="Rutten L."/>
            <person name="Van Zeijl A."/>
            <person name="Liu W."/>
            <person name="Santuari L."/>
            <person name="Cao Q."/>
            <person name="Sharma T."/>
            <person name="Shen D."/>
            <person name="Roswanjaya Y."/>
            <person name="Wardhani T."/>
            <person name="Kalhor M.S."/>
            <person name="Jansen J."/>
            <person name="Van den Hoogen J."/>
            <person name="Gungor B."/>
            <person name="Hartog M."/>
            <person name="Hontelez J."/>
            <person name="Verver J."/>
            <person name="Yang W.-C."/>
            <person name="Schijlen E."/>
            <person name="Repin R."/>
            <person name="Schilthuizen M."/>
            <person name="Schranz E."/>
            <person name="Heidstra R."/>
            <person name="Miyata K."/>
            <person name="Fedorova E."/>
            <person name="Kohlen W."/>
            <person name="Bisseling T."/>
            <person name="Smit S."/>
            <person name="Geurts R."/>
        </authorList>
    </citation>
    <scope>NUCLEOTIDE SEQUENCE [LARGE SCALE GENOMIC DNA]</scope>
    <source>
        <strain evidence="2">cv. WU1-14</strain>
    </source>
</reference>
<dbReference type="EMBL" id="JXTB01000009">
    <property type="protein sequence ID" value="PON78316.1"/>
    <property type="molecule type" value="Genomic_DNA"/>
</dbReference>
<comment type="caution">
    <text evidence="1">The sequence shown here is derived from an EMBL/GenBank/DDBJ whole genome shotgun (WGS) entry which is preliminary data.</text>
</comment>
<feature type="non-terminal residue" evidence="1">
    <location>
        <position position="57"/>
    </location>
</feature>
<protein>
    <submittedName>
        <fullName evidence="1">Uncharacterized protein</fullName>
    </submittedName>
</protein>
<keyword evidence="2" id="KW-1185">Reference proteome</keyword>
<proteinExistence type="predicted"/>
<accession>A0A2P5DYI4</accession>
<dbReference type="Proteomes" id="UP000237105">
    <property type="component" value="Unassembled WGS sequence"/>
</dbReference>
<name>A0A2P5DYI4_PARAD</name>